<feature type="compositionally biased region" description="Acidic residues" evidence="5">
    <location>
        <begin position="134"/>
        <end position="159"/>
    </location>
</feature>
<comment type="subcellular location">
    <subcellularLocation>
        <location evidence="1">Cytoplasm</location>
    </subcellularLocation>
</comment>
<feature type="compositionally biased region" description="Basic and acidic residues" evidence="5">
    <location>
        <begin position="245"/>
        <end position="278"/>
    </location>
</feature>
<dbReference type="EMBL" id="CAJOBD010000489">
    <property type="protein sequence ID" value="CAF3677462.1"/>
    <property type="molecule type" value="Genomic_DNA"/>
</dbReference>
<feature type="region of interest" description="Disordered" evidence="5">
    <location>
        <begin position="50"/>
        <end position="292"/>
    </location>
</feature>
<dbReference type="PROSITE" id="PS50096">
    <property type="entry name" value="IQ"/>
    <property type="match status" value="3"/>
</dbReference>
<evidence type="ECO:0000256" key="1">
    <source>
        <dbReference type="ARBA" id="ARBA00004496"/>
    </source>
</evidence>
<dbReference type="InterPro" id="IPR051185">
    <property type="entry name" value="ASPM"/>
</dbReference>
<keyword evidence="2" id="KW-0963">Cytoplasm</keyword>
<feature type="region of interest" description="Disordered" evidence="5">
    <location>
        <begin position="312"/>
        <end position="360"/>
    </location>
</feature>
<dbReference type="InterPro" id="IPR000048">
    <property type="entry name" value="IQ_motif_EF-hand-BS"/>
</dbReference>
<dbReference type="GO" id="GO:0005516">
    <property type="term" value="F:calmodulin binding"/>
    <property type="evidence" value="ECO:0007669"/>
    <property type="project" value="UniProtKB-KW"/>
</dbReference>
<feature type="compositionally biased region" description="Acidic residues" evidence="5">
    <location>
        <begin position="235"/>
        <end position="244"/>
    </location>
</feature>
<dbReference type="GO" id="GO:0007051">
    <property type="term" value="P:spindle organization"/>
    <property type="evidence" value="ECO:0007669"/>
    <property type="project" value="TreeGrafter"/>
</dbReference>
<feature type="compositionally biased region" description="Basic and acidic residues" evidence="5">
    <location>
        <begin position="215"/>
        <end position="227"/>
    </location>
</feature>
<name>A0A818TB43_9BILA</name>
<protein>
    <submittedName>
        <fullName evidence="6">Uncharacterized protein</fullName>
    </submittedName>
</protein>
<evidence type="ECO:0000256" key="3">
    <source>
        <dbReference type="ARBA" id="ARBA00022737"/>
    </source>
</evidence>
<evidence type="ECO:0000313" key="7">
    <source>
        <dbReference type="Proteomes" id="UP000663836"/>
    </source>
</evidence>
<accession>A0A818TB43</accession>
<dbReference type="GO" id="GO:0000278">
    <property type="term" value="P:mitotic cell cycle"/>
    <property type="evidence" value="ECO:0007669"/>
    <property type="project" value="TreeGrafter"/>
</dbReference>
<dbReference type="PANTHER" id="PTHR22706:SF1">
    <property type="entry name" value="ASSEMBLY FACTOR FOR SPINDLE MICROTUBULES"/>
    <property type="match status" value="1"/>
</dbReference>
<evidence type="ECO:0000256" key="4">
    <source>
        <dbReference type="ARBA" id="ARBA00022860"/>
    </source>
</evidence>
<dbReference type="SMART" id="SM00015">
    <property type="entry name" value="IQ"/>
    <property type="match status" value="4"/>
</dbReference>
<proteinExistence type="predicted"/>
<reference evidence="6" key="1">
    <citation type="submission" date="2021-02" db="EMBL/GenBank/DDBJ databases">
        <authorList>
            <person name="Nowell W R."/>
        </authorList>
    </citation>
    <scope>NUCLEOTIDE SEQUENCE</scope>
</reference>
<dbReference type="Pfam" id="PF00612">
    <property type="entry name" value="IQ"/>
    <property type="match status" value="3"/>
</dbReference>
<keyword evidence="3" id="KW-0677">Repeat</keyword>
<comment type="caution">
    <text evidence="6">The sequence shown here is derived from an EMBL/GenBank/DDBJ whole genome shotgun (WGS) entry which is preliminary data.</text>
</comment>
<dbReference type="CDD" id="cd23767">
    <property type="entry name" value="IQCD"/>
    <property type="match status" value="3"/>
</dbReference>
<evidence type="ECO:0000313" key="6">
    <source>
        <dbReference type="EMBL" id="CAF3677462.1"/>
    </source>
</evidence>
<dbReference type="GO" id="GO:0000922">
    <property type="term" value="C:spindle pole"/>
    <property type="evidence" value="ECO:0007669"/>
    <property type="project" value="TreeGrafter"/>
</dbReference>
<dbReference type="Gene3D" id="1.20.5.190">
    <property type="match status" value="3"/>
</dbReference>
<dbReference type="GO" id="GO:0051295">
    <property type="term" value="P:establishment of meiotic spindle localization"/>
    <property type="evidence" value="ECO:0007669"/>
    <property type="project" value="TreeGrafter"/>
</dbReference>
<dbReference type="Proteomes" id="UP000663836">
    <property type="component" value="Unassembled WGS sequence"/>
</dbReference>
<evidence type="ECO:0000256" key="2">
    <source>
        <dbReference type="ARBA" id="ARBA00022490"/>
    </source>
</evidence>
<gene>
    <name evidence="6" type="ORF">JBS370_LOCUS7969</name>
</gene>
<evidence type="ECO:0000256" key="5">
    <source>
        <dbReference type="SAM" id="MobiDB-lite"/>
    </source>
</evidence>
<keyword evidence="4" id="KW-0112">Calmodulin-binding</keyword>
<sequence>MYRLDQGQSYLPDKQSSLEDRYYNNRSFQEEYPVNDPEVVNAATKIQAKFRGHKARQNVEKMKYENKEMIDADQQELGYGREQTETPDENQYQVSYDEDRKTSPLISARSEKQEQKSDTSPKPGTEEDKKNQEQEEEDVEEPSQIFEEEDIEAEKEEQEISARTLEAGFRGSKDRKSAQREQESPGSKSETDQLSDRRQHQEFDNQRTPTPPSTRRSEKIDSDRHDLGGNLTGDDQIETGENDDTDRPRLEREPTQLSEDFERHTQVPRDSDFDRELQPHLINEDDDMDNSNLEKAATRIQASYRGYKTRKELGSIGTHDQHPSSTSPHTQDEYDNAHNKILSPSAEYNREAEIEDDDNAAAVKIQAAYRGYRARKDLEK</sequence>
<feature type="compositionally biased region" description="Basic and acidic residues" evidence="5">
    <location>
        <begin position="57"/>
        <end position="70"/>
    </location>
</feature>
<dbReference type="GO" id="GO:0005737">
    <property type="term" value="C:cytoplasm"/>
    <property type="evidence" value="ECO:0007669"/>
    <property type="project" value="UniProtKB-SubCell"/>
</dbReference>
<feature type="compositionally biased region" description="Basic and acidic residues" evidence="5">
    <location>
        <begin position="109"/>
        <end position="133"/>
    </location>
</feature>
<organism evidence="6 7">
    <name type="scientific">Rotaria sordida</name>
    <dbReference type="NCBI Taxonomy" id="392033"/>
    <lineage>
        <taxon>Eukaryota</taxon>
        <taxon>Metazoa</taxon>
        <taxon>Spiralia</taxon>
        <taxon>Gnathifera</taxon>
        <taxon>Rotifera</taxon>
        <taxon>Eurotatoria</taxon>
        <taxon>Bdelloidea</taxon>
        <taxon>Philodinida</taxon>
        <taxon>Philodinidae</taxon>
        <taxon>Rotaria</taxon>
    </lineage>
</organism>
<feature type="compositionally biased region" description="Basic and acidic residues" evidence="5">
    <location>
        <begin position="171"/>
        <end position="205"/>
    </location>
</feature>
<dbReference type="AlphaFoldDB" id="A0A818TB43"/>
<dbReference type="PANTHER" id="PTHR22706">
    <property type="entry name" value="ASSEMBLY FACTOR FOR SPINDLE MICROTUBULES"/>
    <property type="match status" value="1"/>
</dbReference>